<proteinExistence type="inferred from homology"/>
<dbReference type="Gene3D" id="3.40.50.720">
    <property type="entry name" value="NAD(P)-binding Rossmann-like Domain"/>
    <property type="match status" value="1"/>
</dbReference>
<dbReference type="EMBL" id="QUSK01000039">
    <property type="protein sequence ID" value="RGD72826.1"/>
    <property type="molecule type" value="Genomic_DNA"/>
</dbReference>
<dbReference type="AlphaFoldDB" id="A0A3E3DUS4"/>
<dbReference type="CDD" id="cd05233">
    <property type="entry name" value="SDR_c"/>
    <property type="match status" value="1"/>
</dbReference>
<dbReference type="PANTHER" id="PTHR42879:SF2">
    <property type="entry name" value="3-OXOACYL-[ACYL-CARRIER-PROTEIN] REDUCTASE FABG"/>
    <property type="match status" value="1"/>
</dbReference>
<dbReference type="SUPFAM" id="SSF51735">
    <property type="entry name" value="NAD(P)-binding Rossmann-fold domains"/>
    <property type="match status" value="1"/>
</dbReference>
<dbReference type="Proteomes" id="UP000260721">
    <property type="component" value="Unassembled WGS sequence"/>
</dbReference>
<evidence type="ECO:0000259" key="4">
    <source>
        <dbReference type="SMART" id="SM00822"/>
    </source>
</evidence>
<feature type="domain" description="Ketoreductase" evidence="4">
    <location>
        <begin position="8"/>
        <end position="190"/>
    </location>
</feature>
<keyword evidence="2" id="KW-0560">Oxidoreductase</keyword>
<dbReference type="InterPro" id="IPR036291">
    <property type="entry name" value="NAD(P)-bd_dom_sf"/>
</dbReference>
<comment type="similarity">
    <text evidence="1 3">Belongs to the short-chain dehydrogenases/reductases (SDR) family.</text>
</comment>
<evidence type="ECO:0000256" key="2">
    <source>
        <dbReference type="ARBA" id="ARBA00023002"/>
    </source>
</evidence>
<comment type="caution">
    <text evidence="5">The sequence shown here is derived from an EMBL/GenBank/DDBJ whole genome shotgun (WGS) entry which is preliminary data.</text>
</comment>
<dbReference type="PRINTS" id="PR00080">
    <property type="entry name" value="SDRFAMILY"/>
</dbReference>
<dbReference type="PANTHER" id="PTHR42879">
    <property type="entry name" value="3-OXOACYL-(ACYL-CARRIER-PROTEIN) REDUCTASE"/>
    <property type="match status" value="1"/>
</dbReference>
<reference evidence="5 6" key="1">
    <citation type="submission" date="2018-08" db="EMBL/GenBank/DDBJ databases">
        <title>A genome reference for cultivated species of the human gut microbiota.</title>
        <authorList>
            <person name="Zou Y."/>
            <person name="Xue W."/>
            <person name="Luo G."/>
        </authorList>
    </citation>
    <scope>NUCLEOTIDE SEQUENCE [LARGE SCALE GENOMIC DNA]</scope>
    <source>
        <strain evidence="5 6">TF08-11</strain>
    </source>
</reference>
<evidence type="ECO:0000256" key="1">
    <source>
        <dbReference type="ARBA" id="ARBA00006484"/>
    </source>
</evidence>
<organism evidence="5 6">
    <name type="scientific">Faecalicoccus pleomorphus</name>
    <dbReference type="NCBI Taxonomy" id="1323"/>
    <lineage>
        <taxon>Bacteria</taxon>
        <taxon>Bacillati</taxon>
        <taxon>Bacillota</taxon>
        <taxon>Erysipelotrichia</taxon>
        <taxon>Erysipelotrichales</taxon>
        <taxon>Erysipelotrichaceae</taxon>
        <taxon>Faecalicoccus</taxon>
    </lineage>
</organism>
<sequence>MDLGLKGKNVLITGSSDGLGKAMALSFAKEGANVIITGRSEKKVNNVVDMIRNTYSVSVASIICDLSNKENAISLFDLCLETVGGIDILVNNAGLWPQSLVQDMDESDFERVLFLNLEVPFILSKRMVRYLLQSKKKGKIINVVSQAAFHGSTTGHAHYAASKGGLVSFMISLAREVAPYGINVNAIAPGMMQTNMVGKAIEAKREYYEGRIPIGRVAMPEEIADIAVFLGSKKADYLTGITIDATGGMLMR</sequence>
<evidence type="ECO:0000256" key="3">
    <source>
        <dbReference type="RuleBase" id="RU000363"/>
    </source>
</evidence>
<dbReference type="InterPro" id="IPR057326">
    <property type="entry name" value="KR_dom"/>
</dbReference>
<evidence type="ECO:0000313" key="5">
    <source>
        <dbReference type="EMBL" id="RGD72826.1"/>
    </source>
</evidence>
<gene>
    <name evidence="5" type="ORF">DXC78_12130</name>
</gene>
<dbReference type="RefSeq" id="WP_117447261.1">
    <property type="nucleotide sequence ID" value="NZ_CALCIP010000032.1"/>
</dbReference>
<dbReference type="Pfam" id="PF00106">
    <property type="entry name" value="adh_short"/>
    <property type="match status" value="1"/>
</dbReference>
<dbReference type="FunFam" id="3.40.50.720:FF:000173">
    <property type="entry name" value="3-oxoacyl-[acyl-carrier protein] reductase"/>
    <property type="match status" value="1"/>
</dbReference>
<accession>A0A3E3DUS4</accession>
<dbReference type="InterPro" id="IPR050259">
    <property type="entry name" value="SDR"/>
</dbReference>
<dbReference type="GO" id="GO:0016491">
    <property type="term" value="F:oxidoreductase activity"/>
    <property type="evidence" value="ECO:0007669"/>
    <property type="project" value="UniProtKB-KW"/>
</dbReference>
<dbReference type="PRINTS" id="PR00081">
    <property type="entry name" value="GDHRDH"/>
</dbReference>
<evidence type="ECO:0000313" key="6">
    <source>
        <dbReference type="Proteomes" id="UP000260721"/>
    </source>
</evidence>
<protein>
    <submittedName>
        <fullName evidence="5">SDR family oxidoreductase</fullName>
    </submittedName>
</protein>
<dbReference type="SMART" id="SM00822">
    <property type="entry name" value="PKS_KR"/>
    <property type="match status" value="1"/>
</dbReference>
<dbReference type="InterPro" id="IPR002347">
    <property type="entry name" value="SDR_fam"/>
</dbReference>
<name>A0A3E3DUS4_9FIRM</name>